<protein>
    <submittedName>
        <fullName evidence="1">Uncharacterized protein</fullName>
    </submittedName>
</protein>
<reference evidence="1" key="1">
    <citation type="journal article" date="2017" name="Nature">
        <title>The sunflower genome provides insights into oil metabolism, flowering and Asterid evolution.</title>
        <authorList>
            <person name="Badouin H."/>
            <person name="Gouzy J."/>
            <person name="Grassa C.J."/>
            <person name="Murat F."/>
            <person name="Staton S.E."/>
            <person name="Cottret L."/>
            <person name="Lelandais-Briere C."/>
            <person name="Owens G.L."/>
            <person name="Carrere S."/>
            <person name="Mayjonade B."/>
            <person name="Legrand L."/>
            <person name="Gill N."/>
            <person name="Kane N.C."/>
            <person name="Bowers J.E."/>
            <person name="Hubner S."/>
            <person name="Bellec A."/>
            <person name="Berard A."/>
            <person name="Berges H."/>
            <person name="Blanchet N."/>
            <person name="Boniface M.C."/>
            <person name="Brunel D."/>
            <person name="Catrice O."/>
            <person name="Chaidir N."/>
            <person name="Claudel C."/>
            <person name="Donnadieu C."/>
            <person name="Faraut T."/>
            <person name="Fievet G."/>
            <person name="Helmstetter N."/>
            <person name="King M."/>
            <person name="Knapp S.J."/>
            <person name="Lai Z."/>
            <person name="Le Paslier M.C."/>
            <person name="Lippi Y."/>
            <person name="Lorenzon L."/>
            <person name="Mandel J.R."/>
            <person name="Marage G."/>
            <person name="Marchand G."/>
            <person name="Marquand E."/>
            <person name="Bret-Mestries E."/>
            <person name="Morien E."/>
            <person name="Nambeesan S."/>
            <person name="Nguyen T."/>
            <person name="Pegot-Espagnet P."/>
            <person name="Pouilly N."/>
            <person name="Raftis F."/>
            <person name="Sallet E."/>
            <person name="Schiex T."/>
            <person name="Thomas J."/>
            <person name="Vandecasteele C."/>
            <person name="Vares D."/>
            <person name="Vear F."/>
            <person name="Vautrin S."/>
            <person name="Crespi M."/>
            <person name="Mangin B."/>
            <person name="Burke J.M."/>
            <person name="Salse J."/>
            <person name="Munos S."/>
            <person name="Vincourt P."/>
            <person name="Rieseberg L.H."/>
            <person name="Langlade N.B."/>
        </authorList>
    </citation>
    <scope>NUCLEOTIDE SEQUENCE</scope>
    <source>
        <tissue evidence="1">Leaves</tissue>
    </source>
</reference>
<reference evidence="1" key="2">
    <citation type="submission" date="2020-06" db="EMBL/GenBank/DDBJ databases">
        <title>Helianthus annuus Genome sequencing and assembly Release 2.</title>
        <authorList>
            <person name="Gouzy J."/>
            <person name="Langlade N."/>
            <person name="Munos S."/>
        </authorList>
    </citation>
    <scope>NUCLEOTIDE SEQUENCE</scope>
    <source>
        <tissue evidence="1">Leaves</tissue>
    </source>
</reference>
<dbReference type="Proteomes" id="UP000215914">
    <property type="component" value="Unassembled WGS sequence"/>
</dbReference>
<dbReference type="Gramene" id="mRNA:HanXRQr2_Chr04g0161031">
    <property type="protein sequence ID" value="mRNA:HanXRQr2_Chr04g0161031"/>
    <property type="gene ID" value="HanXRQr2_Chr04g0161031"/>
</dbReference>
<evidence type="ECO:0000313" key="1">
    <source>
        <dbReference type="EMBL" id="KAF5809749.1"/>
    </source>
</evidence>
<proteinExistence type="predicted"/>
<evidence type="ECO:0000313" key="2">
    <source>
        <dbReference type="Proteomes" id="UP000215914"/>
    </source>
</evidence>
<accession>A0A9K3NR41</accession>
<gene>
    <name evidence="1" type="ORF">HanXRQr2_Chr04g0161031</name>
</gene>
<keyword evidence="2" id="KW-1185">Reference proteome</keyword>
<comment type="caution">
    <text evidence="1">The sequence shown here is derived from an EMBL/GenBank/DDBJ whole genome shotgun (WGS) entry which is preliminary data.</text>
</comment>
<name>A0A9K3NR41_HELAN</name>
<organism evidence="1 2">
    <name type="scientific">Helianthus annuus</name>
    <name type="common">Common sunflower</name>
    <dbReference type="NCBI Taxonomy" id="4232"/>
    <lineage>
        <taxon>Eukaryota</taxon>
        <taxon>Viridiplantae</taxon>
        <taxon>Streptophyta</taxon>
        <taxon>Embryophyta</taxon>
        <taxon>Tracheophyta</taxon>
        <taxon>Spermatophyta</taxon>
        <taxon>Magnoliopsida</taxon>
        <taxon>eudicotyledons</taxon>
        <taxon>Gunneridae</taxon>
        <taxon>Pentapetalae</taxon>
        <taxon>asterids</taxon>
        <taxon>campanulids</taxon>
        <taxon>Asterales</taxon>
        <taxon>Asteraceae</taxon>
        <taxon>Asteroideae</taxon>
        <taxon>Heliantheae alliance</taxon>
        <taxon>Heliantheae</taxon>
        <taxon>Helianthus</taxon>
    </lineage>
</organism>
<dbReference type="AlphaFoldDB" id="A0A9K3NR41"/>
<sequence length="43" mass="4504">MFSGTSPLFNCSLICSSCPLSPLILKIPSACKASLSVQATLHH</sequence>
<dbReference type="EMBL" id="MNCJ02000319">
    <property type="protein sequence ID" value="KAF5809749.1"/>
    <property type="molecule type" value="Genomic_DNA"/>
</dbReference>